<dbReference type="AlphaFoldDB" id="A0A0F9EWE8"/>
<proteinExistence type="predicted"/>
<name>A0A0F9EWE8_9ZZZZ</name>
<gene>
    <name evidence="2" type="ORF">LCGC14_2378030</name>
</gene>
<comment type="caution">
    <text evidence="2">The sequence shown here is derived from an EMBL/GenBank/DDBJ whole genome shotgun (WGS) entry which is preliminary data.</text>
</comment>
<dbReference type="InterPro" id="IPR003777">
    <property type="entry name" value="XdhC_CoxI"/>
</dbReference>
<dbReference type="PANTHER" id="PTHR30388">
    <property type="entry name" value="ALDEHYDE OXIDOREDUCTASE MOLYBDENUM COFACTOR ASSEMBLY PROTEIN"/>
    <property type="match status" value="1"/>
</dbReference>
<reference evidence="2" key="1">
    <citation type="journal article" date="2015" name="Nature">
        <title>Complex archaea that bridge the gap between prokaryotes and eukaryotes.</title>
        <authorList>
            <person name="Spang A."/>
            <person name="Saw J.H."/>
            <person name="Jorgensen S.L."/>
            <person name="Zaremba-Niedzwiedzka K."/>
            <person name="Martijn J."/>
            <person name="Lind A.E."/>
            <person name="van Eijk R."/>
            <person name="Schleper C."/>
            <person name="Guy L."/>
            <person name="Ettema T.J."/>
        </authorList>
    </citation>
    <scope>NUCLEOTIDE SEQUENCE</scope>
</reference>
<dbReference type="PANTHER" id="PTHR30388:SF6">
    <property type="entry name" value="XANTHINE DEHYDROGENASE SUBUNIT A-RELATED"/>
    <property type="match status" value="1"/>
</dbReference>
<accession>A0A0F9EWE8</accession>
<feature type="non-terminal residue" evidence="2">
    <location>
        <position position="73"/>
    </location>
</feature>
<sequence length="73" mass="7652">MYNILAKASKLCEEGIDFALATIVDTDASTPQDIGSKMIVYKDGSIEGTVGGGPLEAFIISKAKECLPEGESI</sequence>
<evidence type="ECO:0000259" key="1">
    <source>
        <dbReference type="Pfam" id="PF02625"/>
    </source>
</evidence>
<dbReference type="InterPro" id="IPR052698">
    <property type="entry name" value="MoCofactor_Util/Proc"/>
</dbReference>
<evidence type="ECO:0000313" key="2">
    <source>
        <dbReference type="EMBL" id="KKL28148.1"/>
    </source>
</evidence>
<protein>
    <recommendedName>
        <fullName evidence="1">XdhC- CoxI domain-containing protein</fullName>
    </recommendedName>
</protein>
<organism evidence="2">
    <name type="scientific">marine sediment metagenome</name>
    <dbReference type="NCBI Taxonomy" id="412755"/>
    <lineage>
        <taxon>unclassified sequences</taxon>
        <taxon>metagenomes</taxon>
        <taxon>ecological metagenomes</taxon>
    </lineage>
</organism>
<dbReference type="Pfam" id="PF02625">
    <property type="entry name" value="XdhC_CoxI"/>
    <property type="match status" value="1"/>
</dbReference>
<feature type="domain" description="XdhC- CoxI" evidence="1">
    <location>
        <begin position="12"/>
        <end position="72"/>
    </location>
</feature>
<dbReference type="EMBL" id="LAZR01035200">
    <property type="protein sequence ID" value="KKL28148.1"/>
    <property type="molecule type" value="Genomic_DNA"/>
</dbReference>